<feature type="transmembrane region" description="Helical" evidence="6">
    <location>
        <begin position="134"/>
        <end position="156"/>
    </location>
</feature>
<dbReference type="Pfam" id="PF01226">
    <property type="entry name" value="Form_Nir_trans"/>
    <property type="match status" value="1"/>
</dbReference>
<comment type="caution">
    <text evidence="7">The sequence shown here is derived from an EMBL/GenBank/DDBJ whole genome shotgun (WGS) entry which is preliminary data.</text>
</comment>
<evidence type="ECO:0000256" key="1">
    <source>
        <dbReference type="ARBA" id="ARBA00004141"/>
    </source>
</evidence>
<proteinExistence type="predicted"/>
<dbReference type="GO" id="GO:0015499">
    <property type="term" value="F:formate transmembrane transporter activity"/>
    <property type="evidence" value="ECO:0007669"/>
    <property type="project" value="TreeGrafter"/>
</dbReference>
<evidence type="ECO:0000256" key="5">
    <source>
        <dbReference type="SAM" id="MobiDB-lite"/>
    </source>
</evidence>
<dbReference type="AlphaFoldDB" id="A0AAP3XPI2"/>
<evidence type="ECO:0000313" key="7">
    <source>
        <dbReference type="EMBL" id="MDF1585239.1"/>
    </source>
</evidence>
<gene>
    <name evidence="7" type="ORF">PZ740_02440</name>
</gene>
<name>A0AAP3XPI2_9PROT</name>
<dbReference type="Gene3D" id="1.20.1080.10">
    <property type="entry name" value="Glycerol uptake facilitator protein"/>
    <property type="match status" value="1"/>
</dbReference>
<evidence type="ECO:0000256" key="4">
    <source>
        <dbReference type="ARBA" id="ARBA00023136"/>
    </source>
</evidence>
<feature type="transmembrane region" description="Helical" evidence="6">
    <location>
        <begin position="250"/>
        <end position="275"/>
    </location>
</feature>
<protein>
    <submittedName>
        <fullName evidence="7">Formate/nitrite transporter family protein</fullName>
    </submittedName>
</protein>
<evidence type="ECO:0000256" key="2">
    <source>
        <dbReference type="ARBA" id="ARBA00022692"/>
    </source>
</evidence>
<dbReference type="PANTHER" id="PTHR30520">
    <property type="entry name" value="FORMATE TRANSPORTER-RELATED"/>
    <property type="match status" value="1"/>
</dbReference>
<dbReference type="EMBL" id="JARGEQ010000016">
    <property type="protein sequence ID" value="MDF1585239.1"/>
    <property type="molecule type" value="Genomic_DNA"/>
</dbReference>
<feature type="region of interest" description="Disordered" evidence="5">
    <location>
        <begin position="1"/>
        <end position="29"/>
    </location>
</feature>
<keyword evidence="4 6" id="KW-0472">Membrane</keyword>
<keyword evidence="3 6" id="KW-1133">Transmembrane helix</keyword>
<dbReference type="GO" id="GO:0005886">
    <property type="term" value="C:plasma membrane"/>
    <property type="evidence" value="ECO:0007669"/>
    <property type="project" value="TreeGrafter"/>
</dbReference>
<dbReference type="Proteomes" id="UP001301140">
    <property type="component" value="Unassembled WGS sequence"/>
</dbReference>
<keyword evidence="2 6" id="KW-0812">Transmembrane</keyword>
<dbReference type="RefSeq" id="WP_327787653.1">
    <property type="nucleotide sequence ID" value="NZ_JARGEQ010000016.1"/>
</dbReference>
<feature type="transmembrane region" description="Helical" evidence="6">
    <location>
        <begin position="210"/>
        <end position="230"/>
    </location>
</feature>
<dbReference type="InterPro" id="IPR023271">
    <property type="entry name" value="Aquaporin-like"/>
</dbReference>
<reference evidence="7 8" key="1">
    <citation type="submission" date="2023-03" db="EMBL/GenBank/DDBJ databases">
        <title>YIM 152171 draft genome.</title>
        <authorList>
            <person name="Yang Z."/>
        </authorList>
    </citation>
    <scope>NUCLEOTIDE SEQUENCE [LARGE SCALE GENOMIC DNA]</scope>
    <source>
        <strain evidence="7 8">YIM 152171</strain>
    </source>
</reference>
<accession>A0AAP3XPI2</accession>
<keyword evidence="8" id="KW-1185">Reference proteome</keyword>
<evidence type="ECO:0000256" key="3">
    <source>
        <dbReference type="ARBA" id="ARBA00022989"/>
    </source>
</evidence>
<evidence type="ECO:0000256" key="6">
    <source>
        <dbReference type="SAM" id="Phobius"/>
    </source>
</evidence>
<organism evidence="7 8">
    <name type="scientific">Marinimicrococcus flavescens</name>
    <dbReference type="NCBI Taxonomy" id="3031815"/>
    <lineage>
        <taxon>Bacteria</taxon>
        <taxon>Pseudomonadati</taxon>
        <taxon>Pseudomonadota</taxon>
        <taxon>Alphaproteobacteria</taxon>
        <taxon>Geminicoccales</taxon>
        <taxon>Geminicoccaceae</taxon>
        <taxon>Marinimicrococcus</taxon>
    </lineage>
</organism>
<evidence type="ECO:0000313" key="8">
    <source>
        <dbReference type="Proteomes" id="UP001301140"/>
    </source>
</evidence>
<comment type="subcellular location">
    <subcellularLocation>
        <location evidence="1">Membrane</location>
        <topology evidence="1">Multi-pass membrane protein</topology>
    </subcellularLocation>
</comment>
<sequence length="281" mass="30334">MNKRDRENLPEAEEEPRLSHRQKHEVDEHRSLSSVSVYAVVRAEGAEELKRPDSSLWWSGTAAGLGISASVLAEGILHESFKGHPQQEAIENLGYTVGFALVILGRLQLFTENTITAILPLLAKPSLRMLKATARLWGIVFAANLTGTFLTALVTLRLGTASAEHVAAMLEVSKHFADHTPWEAMTLGIPAGFFIAALVWMLPSSKGFELLVIMLMTYLIAMGGFTHVIAGSTEAFLLLLDGQIGVSQALLGLIAPTFVGNVLGGTCLFAVLAYGQVKEEI</sequence>
<feature type="transmembrane region" description="Helical" evidence="6">
    <location>
        <begin position="184"/>
        <end position="203"/>
    </location>
</feature>
<dbReference type="PANTHER" id="PTHR30520:SF2">
    <property type="entry name" value="INNER MEMBRANE PROTEIN YFDC"/>
    <property type="match status" value="1"/>
</dbReference>
<dbReference type="InterPro" id="IPR000292">
    <property type="entry name" value="For/NO2_transpt"/>
</dbReference>